<protein>
    <recommendedName>
        <fullName evidence="3">NAD-dependent protein deacylase</fullName>
        <ecNumber evidence="3">2.3.1.286</ecNumber>
    </recommendedName>
    <alternativeName>
        <fullName evidence="3">Regulatory protein SIR2 homolog</fullName>
    </alternativeName>
</protein>
<feature type="binding site" evidence="3 4">
    <location>
        <position position="114"/>
    </location>
    <ligand>
        <name>Zn(2+)</name>
        <dbReference type="ChEBI" id="CHEBI:29105"/>
    </ligand>
</feature>
<feature type="binding site" evidence="3">
    <location>
        <begin position="199"/>
        <end position="201"/>
    </location>
    <ligand>
        <name>NAD(+)</name>
        <dbReference type="ChEBI" id="CHEBI:57540"/>
    </ligand>
</feature>
<evidence type="ECO:0000256" key="3">
    <source>
        <dbReference type="HAMAP-Rule" id="MF_01121"/>
    </source>
</evidence>
<dbReference type="InterPro" id="IPR026591">
    <property type="entry name" value="Sirtuin_cat_small_dom_sf"/>
</dbReference>
<dbReference type="Proteomes" id="UP000636264">
    <property type="component" value="Unassembled WGS sequence"/>
</dbReference>
<dbReference type="SUPFAM" id="SSF52467">
    <property type="entry name" value="DHS-like NAD/FAD-binding domain"/>
    <property type="match status" value="1"/>
</dbReference>
<feature type="binding site" evidence="3 4">
    <location>
        <position position="136"/>
    </location>
    <ligand>
        <name>Zn(2+)</name>
        <dbReference type="ChEBI" id="CHEBI:29105"/>
    </ligand>
</feature>
<name>A0A916RWJ4_9HYPH</name>
<dbReference type="GO" id="GO:0036055">
    <property type="term" value="F:protein-succinyllysine desuccinylase activity"/>
    <property type="evidence" value="ECO:0007669"/>
    <property type="project" value="UniProtKB-UniRule"/>
</dbReference>
<dbReference type="PROSITE" id="PS50305">
    <property type="entry name" value="SIRTUIN"/>
    <property type="match status" value="1"/>
</dbReference>
<organism evidence="6 7">
    <name type="scientific">Nitratireductor aestuarii</name>
    <dbReference type="NCBI Taxonomy" id="1735103"/>
    <lineage>
        <taxon>Bacteria</taxon>
        <taxon>Pseudomonadati</taxon>
        <taxon>Pseudomonadota</taxon>
        <taxon>Alphaproteobacteria</taxon>
        <taxon>Hyphomicrobiales</taxon>
        <taxon>Phyllobacteriaceae</taxon>
        <taxon>Nitratireductor</taxon>
    </lineage>
</organism>
<dbReference type="InterPro" id="IPR003000">
    <property type="entry name" value="Sirtuin"/>
</dbReference>
<comment type="catalytic activity">
    <reaction evidence="3">
        <text>N(6)-acetyl-L-lysyl-[protein] + NAD(+) + H2O = 2''-O-acetyl-ADP-D-ribose + nicotinamide + L-lysyl-[protein]</text>
        <dbReference type="Rhea" id="RHEA:43636"/>
        <dbReference type="Rhea" id="RHEA-COMP:9752"/>
        <dbReference type="Rhea" id="RHEA-COMP:10731"/>
        <dbReference type="ChEBI" id="CHEBI:15377"/>
        <dbReference type="ChEBI" id="CHEBI:17154"/>
        <dbReference type="ChEBI" id="CHEBI:29969"/>
        <dbReference type="ChEBI" id="CHEBI:57540"/>
        <dbReference type="ChEBI" id="CHEBI:61930"/>
        <dbReference type="ChEBI" id="CHEBI:83767"/>
        <dbReference type="EC" id="2.3.1.286"/>
    </reaction>
</comment>
<evidence type="ECO:0000256" key="2">
    <source>
        <dbReference type="ARBA" id="ARBA00023027"/>
    </source>
</evidence>
<proteinExistence type="inferred from homology"/>
<dbReference type="RefSeq" id="WP_188721710.1">
    <property type="nucleotide sequence ID" value="NZ_BMIF01000008.1"/>
</dbReference>
<dbReference type="GO" id="GO:0017136">
    <property type="term" value="F:histone deacetylase activity, NAD-dependent"/>
    <property type="evidence" value="ECO:0007669"/>
    <property type="project" value="TreeGrafter"/>
</dbReference>
<dbReference type="GO" id="GO:0005737">
    <property type="term" value="C:cytoplasm"/>
    <property type="evidence" value="ECO:0007669"/>
    <property type="project" value="UniProtKB-SubCell"/>
</dbReference>
<dbReference type="GO" id="GO:0036054">
    <property type="term" value="F:protein-malonyllysine demalonylase activity"/>
    <property type="evidence" value="ECO:0007669"/>
    <property type="project" value="InterPro"/>
</dbReference>
<sequence>MSLIVILTGAGISAESGVESFRDEGGIWSRYDYREVATPEGFAANPTLVHEFYNDRRAQMQTVGPNAAHFALARLEQEFDGEVLTITQNIDDLHERAGTKNLVHMHGELGKALCVRCNTRLAWKDQLSMFDHCPNCGHTGCLRPDVVWFGESPYHMDIIEEALARASLYLSIGTSGNVYPAAMFVEEAARSGAHTVELNLEPSEISHQFNRTIKGPATEIVPRFVDTILAAGKR</sequence>
<dbReference type="Gene3D" id="3.40.50.1220">
    <property type="entry name" value="TPP-binding domain"/>
    <property type="match status" value="1"/>
</dbReference>
<dbReference type="InterPro" id="IPR026590">
    <property type="entry name" value="Ssirtuin_cat_dom"/>
</dbReference>
<dbReference type="PANTHER" id="PTHR11085:SF4">
    <property type="entry name" value="NAD-DEPENDENT PROTEIN DEACYLASE"/>
    <property type="match status" value="1"/>
</dbReference>
<accession>A0A916RWJ4</accession>
<evidence type="ECO:0000259" key="5">
    <source>
        <dbReference type="PROSITE" id="PS50305"/>
    </source>
</evidence>
<dbReference type="AlphaFoldDB" id="A0A916RWJ4"/>
<keyword evidence="1" id="KW-0808">Transferase</keyword>
<dbReference type="Gene3D" id="3.30.1600.10">
    <property type="entry name" value="SIR2/SIRT2 'Small Domain"/>
    <property type="match status" value="1"/>
</dbReference>
<dbReference type="CDD" id="cd01412">
    <property type="entry name" value="SIRT5_Af1_CobB"/>
    <property type="match status" value="1"/>
</dbReference>
<feature type="binding site" evidence="3 4">
    <location>
        <position position="117"/>
    </location>
    <ligand>
        <name>Zn(2+)</name>
        <dbReference type="ChEBI" id="CHEBI:29105"/>
    </ligand>
</feature>
<gene>
    <name evidence="3 6" type="primary">cobB</name>
    <name evidence="6" type="ORF">GCM10011385_28120</name>
</gene>
<dbReference type="InterPro" id="IPR027546">
    <property type="entry name" value="Sirtuin_class_III"/>
</dbReference>
<feature type="domain" description="Deacetylase sirtuin-type" evidence="5">
    <location>
        <begin position="1"/>
        <end position="231"/>
    </location>
</feature>
<evidence type="ECO:0000256" key="1">
    <source>
        <dbReference type="ARBA" id="ARBA00022679"/>
    </source>
</evidence>
<comment type="domain">
    <text evidence="3">2 residues (Tyr-53 and Arg-56) present in a large hydrophobic pocket are probably involved in substrate specificity. They are important for desuccinylation activity, but dispensable for deacetylation activity.</text>
</comment>
<dbReference type="GO" id="GO:0070403">
    <property type="term" value="F:NAD+ binding"/>
    <property type="evidence" value="ECO:0007669"/>
    <property type="project" value="UniProtKB-UniRule"/>
</dbReference>
<comment type="catalytic activity">
    <reaction evidence="3">
        <text>N(6)-succinyl-L-lysyl-[protein] + NAD(+) + H2O = 2''-O-succinyl-ADP-D-ribose + nicotinamide + L-lysyl-[protein]</text>
        <dbReference type="Rhea" id="RHEA:47668"/>
        <dbReference type="Rhea" id="RHEA-COMP:9752"/>
        <dbReference type="Rhea" id="RHEA-COMP:11877"/>
        <dbReference type="ChEBI" id="CHEBI:15377"/>
        <dbReference type="ChEBI" id="CHEBI:17154"/>
        <dbReference type="ChEBI" id="CHEBI:29969"/>
        <dbReference type="ChEBI" id="CHEBI:57540"/>
        <dbReference type="ChEBI" id="CHEBI:87830"/>
        <dbReference type="ChEBI" id="CHEBI:87832"/>
    </reaction>
</comment>
<keyword evidence="7" id="KW-1185">Reference proteome</keyword>
<comment type="similarity">
    <text evidence="3">Belongs to the sirtuin family. Class III subfamily.</text>
</comment>
<evidence type="ECO:0000313" key="7">
    <source>
        <dbReference type="Proteomes" id="UP000636264"/>
    </source>
</evidence>
<reference evidence="6" key="1">
    <citation type="journal article" date="2014" name="Int. J. Syst. Evol. Microbiol.">
        <title>Complete genome sequence of Corynebacterium casei LMG S-19264T (=DSM 44701T), isolated from a smear-ripened cheese.</title>
        <authorList>
            <consortium name="US DOE Joint Genome Institute (JGI-PGF)"/>
            <person name="Walter F."/>
            <person name="Albersmeier A."/>
            <person name="Kalinowski J."/>
            <person name="Ruckert C."/>
        </authorList>
    </citation>
    <scope>NUCLEOTIDE SEQUENCE</scope>
    <source>
        <strain evidence="6">CGMCC 1.15320</strain>
    </source>
</reference>
<feature type="active site" description="Proton acceptor" evidence="3 4">
    <location>
        <position position="106"/>
    </location>
</feature>
<dbReference type="InterPro" id="IPR050134">
    <property type="entry name" value="NAD-dep_sirtuin_deacylases"/>
</dbReference>
<dbReference type="PANTHER" id="PTHR11085">
    <property type="entry name" value="NAD-DEPENDENT PROTEIN DEACYLASE SIRTUIN-5, MITOCHONDRIAL-RELATED"/>
    <property type="match status" value="1"/>
</dbReference>
<feature type="binding site" evidence="3">
    <location>
        <begin position="173"/>
        <end position="175"/>
    </location>
    <ligand>
        <name>NAD(+)</name>
        <dbReference type="ChEBI" id="CHEBI:57540"/>
    </ligand>
</feature>
<dbReference type="EMBL" id="BMIF01000008">
    <property type="protein sequence ID" value="GGA72602.1"/>
    <property type="molecule type" value="Genomic_DNA"/>
</dbReference>
<comment type="caution">
    <text evidence="6">The sequence shown here is derived from an EMBL/GenBank/DDBJ whole genome shotgun (WGS) entry which is preliminary data.</text>
</comment>
<dbReference type="InterPro" id="IPR029035">
    <property type="entry name" value="DHS-like_NAD/FAD-binding_dom"/>
</dbReference>
<reference evidence="6" key="2">
    <citation type="submission" date="2020-09" db="EMBL/GenBank/DDBJ databases">
        <authorList>
            <person name="Sun Q."/>
            <person name="Zhou Y."/>
        </authorList>
    </citation>
    <scope>NUCLEOTIDE SEQUENCE</scope>
    <source>
        <strain evidence="6">CGMCC 1.15320</strain>
    </source>
</reference>
<dbReference type="GO" id="GO:0008270">
    <property type="term" value="F:zinc ion binding"/>
    <property type="evidence" value="ECO:0007669"/>
    <property type="project" value="UniProtKB-UniRule"/>
</dbReference>
<comment type="cofactor">
    <cofactor evidence="3">
        <name>Zn(2+)</name>
        <dbReference type="ChEBI" id="CHEBI:29105"/>
    </cofactor>
    <text evidence="3">Binds 1 zinc ion per subunit.</text>
</comment>
<evidence type="ECO:0000313" key="6">
    <source>
        <dbReference type="EMBL" id="GGA72602.1"/>
    </source>
</evidence>
<dbReference type="Pfam" id="PF02146">
    <property type="entry name" value="SIR2"/>
    <property type="match status" value="1"/>
</dbReference>
<dbReference type="HAMAP" id="MF_01121">
    <property type="entry name" value="Sirtuin_ClassIII"/>
    <property type="match status" value="1"/>
</dbReference>
<comment type="function">
    <text evidence="3">NAD-dependent lysine deacetylase and desuccinylase that specifically removes acetyl and succinyl groups on target proteins. Modulates the activities of several proteins which are inactive in their acylated form.</text>
</comment>
<feature type="binding site" evidence="3">
    <location>
        <begin position="88"/>
        <end position="91"/>
    </location>
    <ligand>
        <name>NAD(+)</name>
        <dbReference type="ChEBI" id="CHEBI:57540"/>
    </ligand>
</feature>
<evidence type="ECO:0000256" key="4">
    <source>
        <dbReference type="PROSITE-ProRule" id="PRU00236"/>
    </source>
</evidence>
<comment type="subcellular location">
    <subcellularLocation>
        <location evidence="3">Cytoplasm</location>
    </subcellularLocation>
</comment>
<keyword evidence="3 4" id="KW-0862">Zinc</keyword>
<feature type="binding site" evidence="3">
    <location>
        <position position="56"/>
    </location>
    <ligand>
        <name>substrate</name>
    </ligand>
</feature>
<dbReference type="EC" id="2.3.1.286" evidence="3"/>
<keyword evidence="2 3" id="KW-0520">NAD</keyword>
<feature type="binding site" evidence="3 4">
    <location>
        <position position="133"/>
    </location>
    <ligand>
        <name>Zn(2+)</name>
        <dbReference type="ChEBI" id="CHEBI:29105"/>
    </ligand>
</feature>
<keyword evidence="3" id="KW-0963">Cytoplasm</keyword>
<feature type="binding site" evidence="3">
    <location>
        <position position="53"/>
    </location>
    <ligand>
        <name>substrate</name>
    </ligand>
</feature>
<comment type="caution">
    <text evidence="3">Lacks conserved residue(s) required for the propagation of feature annotation.</text>
</comment>
<keyword evidence="3 4" id="KW-0479">Metal-binding</keyword>
<feature type="binding site" evidence="3">
    <location>
        <position position="217"/>
    </location>
    <ligand>
        <name>NAD(+)</name>
        <dbReference type="ChEBI" id="CHEBI:57540"/>
    </ligand>
</feature>